<dbReference type="EMBL" id="LAZR01064482">
    <property type="protein sequence ID" value="KKK57431.1"/>
    <property type="molecule type" value="Genomic_DNA"/>
</dbReference>
<protein>
    <submittedName>
        <fullName evidence="2">Uncharacterized protein</fullName>
    </submittedName>
</protein>
<gene>
    <name evidence="2" type="ORF">LCGC14_3054510</name>
</gene>
<feature type="non-terminal residue" evidence="2">
    <location>
        <position position="1"/>
    </location>
</feature>
<feature type="region of interest" description="Disordered" evidence="1">
    <location>
        <begin position="194"/>
        <end position="238"/>
    </location>
</feature>
<evidence type="ECO:0000313" key="2">
    <source>
        <dbReference type="EMBL" id="KKK57431.1"/>
    </source>
</evidence>
<proteinExistence type="predicted"/>
<sequence>VTEYINTLAQEGGWDADSTKAVLKAIGENPKAAEMFKRDVMARQDYSRDKDALKTDRDAFDASQVEHKKKEAEWLKFHAELKAIEAQQQATGGGDNFDNSNDGQDNSDGEKPLTRKEMNDALKARDNTFVDFVKTTTILGQEHQANFGEPLPVLEVEKYAVEHQLPLKEAYKDFIAPRLEKKREEVFEAAKKSSYEEGVLKGRSEQQSPPDAGATGGSEFLQNTRATIQAKEGEKPDGLAAFAEGWAEAAAKASP</sequence>
<feature type="region of interest" description="Disordered" evidence="1">
    <location>
        <begin position="87"/>
        <end position="113"/>
    </location>
</feature>
<name>A0A0F8ZBL7_9ZZZZ</name>
<organism evidence="2">
    <name type="scientific">marine sediment metagenome</name>
    <dbReference type="NCBI Taxonomy" id="412755"/>
    <lineage>
        <taxon>unclassified sequences</taxon>
        <taxon>metagenomes</taxon>
        <taxon>ecological metagenomes</taxon>
    </lineage>
</organism>
<comment type="caution">
    <text evidence="2">The sequence shown here is derived from an EMBL/GenBank/DDBJ whole genome shotgun (WGS) entry which is preliminary data.</text>
</comment>
<accession>A0A0F8ZBL7</accession>
<feature type="compositionally biased region" description="Low complexity" evidence="1">
    <location>
        <begin position="96"/>
        <end position="106"/>
    </location>
</feature>
<evidence type="ECO:0000256" key="1">
    <source>
        <dbReference type="SAM" id="MobiDB-lite"/>
    </source>
</evidence>
<dbReference type="AlphaFoldDB" id="A0A0F8ZBL7"/>
<reference evidence="2" key="1">
    <citation type="journal article" date="2015" name="Nature">
        <title>Complex archaea that bridge the gap between prokaryotes and eukaryotes.</title>
        <authorList>
            <person name="Spang A."/>
            <person name="Saw J.H."/>
            <person name="Jorgensen S.L."/>
            <person name="Zaremba-Niedzwiedzka K."/>
            <person name="Martijn J."/>
            <person name="Lind A.E."/>
            <person name="van Eijk R."/>
            <person name="Schleper C."/>
            <person name="Guy L."/>
            <person name="Ettema T.J."/>
        </authorList>
    </citation>
    <scope>NUCLEOTIDE SEQUENCE</scope>
</reference>
<feature type="compositionally biased region" description="Basic and acidic residues" evidence="1">
    <location>
        <begin position="194"/>
        <end position="204"/>
    </location>
</feature>